<dbReference type="GO" id="GO:0004402">
    <property type="term" value="F:histone acetyltransferase activity"/>
    <property type="evidence" value="ECO:0007669"/>
    <property type="project" value="InterPro"/>
</dbReference>
<sequence>MSSENQENQPNQVTSPKASSEKTSRHKPYRCRLCPQRFGFRSLREEHEKMHKDPELKCVLCSKLFRLKGNLKKHFQLHFLREDEFQKAWESYIDDENNANAKNNGPTSTQVDTKQVLKDLKKNRAADRRRSSIEPKPKKAKPNTAKESNSKSTRCCKLKDLRYGTSNRFCMAEECRIPPGAKYMCPKKEMDDEVQNYCLKCFEDADLDVNDWEEKENTNPALEEIDECGICKKLFHRVCELNIRSKSSFICKNCSPRRVFNMMRRVGTVNEDECAKFMARKLNEFILENNRQKKHKIPVTVVSFTKMKEVATSEMCPELDASDFIQKYSETVKFVYRAIYAYHMIDGIDVPFFSMFVTEYPSHAGQSWCTINYLDTVPYFESKGIKRGAMHGEIVLTYIDYMKSIGYENAHIWSNPPNQGDDFIFNIHPDYQTFLGQNGLNDWYIRILQKGKEDGIIQSYKTFEEKMKENVFKSMVDIPIFPDSLWSNVMKETNMETSNKNTFKKKMQANYKKHAVDNFWLKLNEPSGSEPAIPTLFPHPIMGDQETFMDKCAEMNLEFSTLRRAKFSSVSLIKLMYDADYF</sequence>
<dbReference type="InterPro" id="IPR036236">
    <property type="entry name" value="Znf_C2H2_sf"/>
</dbReference>
<reference evidence="13" key="1">
    <citation type="submission" date="2007-07" db="EMBL/GenBank/DDBJ databases">
        <title>PCAP assembly of the Caenorhabditis remanei genome.</title>
        <authorList>
            <consortium name="The Caenorhabditis remanei Sequencing Consortium"/>
            <person name="Wilson R.K."/>
        </authorList>
    </citation>
    <scope>NUCLEOTIDE SEQUENCE [LARGE SCALE GENOMIC DNA]</scope>
    <source>
        <strain evidence="13">PB4641</strain>
    </source>
</reference>
<dbReference type="RefSeq" id="XP_003105731.2">
    <property type="nucleotide sequence ID" value="XM_003105683.2"/>
</dbReference>
<dbReference type="SUPFAM" id="SSF57667">
    <property type="entry name" value="beta-beta-alpha zinc fingers"/>
    <property type="match status" value="1"/>
</dbReference>
<dbReference type="GO" id="GO:0005634">
    <property type="term" value="C:nucleus"/>
    <property type="evidence" value="ECO:0007669"/>
    <property type="project" value="UniProtKB-SubCell"/>
</dbReference>
<dbReference type="KEGG" id="crq:GCK72_008112"/>
<dbReference type="PROSITE" id="PS50157">
    <property type="entry name" value="ZINC_FINGER_C2H2_2"/>
    <property type="match status" value="2"/>
</dbReference>
<dbReference type="InterPro" id="IPR013178">
    <property type="entry name" value="Histone_AcTrfase_Rtt109/CBP"/>
</dbReference>
<dbReference type="SMART" id="SM00355">
    <property type="entry name" value="ZnF_C2H2"/>
    <property type="match status" value="2"/>
</dbReference>
<proteinExistence type="predicted"/>
<dbReference type="Proteomes" id="UP000008281">
    <property type="component" value="Unassembled WGS sequence"/>
</dbReference>
<dbReference type="HOGENOM" id="CLU_024762_0_0_1"/>
<dbReference type="GO" id="GO:0008270">
    <property type="term" value="F:zinc ion binding"/>
    <property type="evidence" value="ECO:0007669"/>
    <property type="project" value="UniProtKB-KW"/>
</dbReference>
<gene>
    <name evidence="13" type="ORF">CRE_17822</name>
</gene>
<dbReference type="Gene3D" id="3.30.160.60">
    <property type="entry name" value="Classic Zinc Finger"/>
    <property type="match status" value="1"/>
</dbReference>
<feature type="domain" description="C2H2-type" evidence="11">
    <location>
        <begin position="29"/>
        <end position="56"/>
    </location>
</feature>
<keyword evidence="9" id="KW-0863">Zinc-finger</keyword>
<organism evidence="14">
    <name type="scientific">Caenorhabditis remanei</name>
    <name type="common">Caenorhabditis vulgaris</name>
    <dbReference type="NCBI Taxonomy" id="31234"/>
    <lineage>
        <taxon>Eukaryota</taxon>
        <taxon>Metazoa</taxon>
        <taxon>Ecdysozoa</taxon>
        <taxon>Nematoda</taxon>
        <taxon>Chromadorea</taxon>
        <taxon>Rhabditida</taxon>
        <taxon>Rhabditina</taxon>
        <taxon>Rhabditomorpha</taxon>
        <taxon>Rhabditoidea</taxon>
        <taxon>Rhabditidae</taxon>
        <taxon>Peloderinae</taxon>
        <taxon>Caenorhabditis</taxon>
    </lineage>
</organism>
<dbReference type="STRING" id="31234.E3MDI8"/>
<evidence type="ECO:0000256" key="1">
    <source>
        <dbReference type="ARBA" id="ARBA00004123"/>
    </source>
</evidence>
<feature type="compositionally biased region" description="Basic and acidic residues" evidence="10">
    <location>
        <begin position="120"/>
        <end position="137"/>
    </location>
</feature>
<dbReference type="PROSITE" id="PS00028">
    <property type="entry name" value="ZINC_FINGER_C2H2_1"/>
    <property type="match status" value="2"/>
</dbReference>
<keyword evidence="9" id="KW-0862">Zinc</keyword>
<evidence type="ECO:0000313" key="14">
    <source>
        <dbReference type="Proteomes" id="UP000008281"/>
    </source>
</evidence>
<feature type="domain" description="C2H2-type" evidence="11">
    <location>
        <begin position="56"/>
        <end position="83"/>
    </location>
</feature>
<dbReference type="GO" id="GO:0045944">
    <property type="term" value="P:positive regulation of transcription by RNA polymerase II"/>
    <property type="evidence" value="ECO:0007669"/>
    <property type="project" value="TreeGrafter"/>
</dbReference>
<dbReference type="GO" id="GO:0003713">
    <property type="term" value="F:transcription coactivator activity"/>
    <property type="evidence" value="ECO:0007669"/>
    <property type="project" value="TreeGrafter"/>
</dbReference>
<dbReference type="SMART" id="SM01250">
    <property type="entry name" value="KAT11"/>
    <property type="match status" value="1"/>
</dbReference>
<feature type="compositionally biased region" description="Polar residues" evidence="10">
    <location>
        <begin position="98"/>
        <end position="113"/>
    </location>
</feature>
<feature type="region of interest" description="Disordered" evidence="10">
    <location>
        <begin position="120"/>
        <end position="151"/>
    </location>
</feature>
<dbReference type="Pfam" id="PF08214">
    <property type="entry name" value="HAT_KAT11"/>
    <property type="match status" value="1"/>
</dbReference>
<feature type="region of interest" description="Disordered" evidence="10">
    <location>
        <begin position="1"/>
        <end position="26"/>
    </location>
</feature>
<feature type="compositionally biased region" description="Polar residues" evidence="10">
    <location>
        <begin position="1"/>
        <end position="18"/>
    </location>
</feature>
<evidence type="ECO:0000256" key="5">
    <source>
        <dbReference type="ARBA" id="ARBA00023015"/>
    </source>
</evidence>
<name>E3MDI8_CAERE</name>
<evidence type="ECO:0000256" key="2">
    <source>
        <dbReference type="ARBA" id="ARBA00013184"/>
    </source>
</evidence>
<keyword evidence="9" id="KW-0479">Metal-binding</keyword>
<evidence type="ECO:0000256" key="4">
    <source>
        <dbReference type="ARBA" id="ARBA00022853"/>
    </source>
</evidence>
<dbReference type="InterPro" id="IPR013087">
    <property type="entry name" value="Znf_C2H2_type"/>
</dbReference>
<comment type="catalytic activity">
    <reaction evidence="8">
        <text>L-lysyl-[protein] + acetyl-CoA = N(6)-acetyl-L-lysyl-[protein] + CoA + H(+)</text>
        <dbReference type="Rhea" id="RHEA:45948"/>
        <dbReference type="Rhea" id="RHEA-COMP:9752"/>
        <dbReference type="Rhea" id="RHEA-COMP:10731"/>
        <dbReference type="ChEBI" id="CHEBI:15378"/>
        <dbReference type="ChEBI" id="CHEBI:29969"/>
        <dbReference type="ChEBI" id="CHEBI:57287"/>
        <dbReference type="ChEBI" id="CHEBI:57288"/>
        <dbReference type="ChEBI" id="CHEBI:61930"/>
        <dbReference type="EC" id="2.3.1.48"/>
    </reaction>
</comment>
<keyword evidence="3" id="KW-0808">Transferase</keyword>
<evidence type="ECO:0000256" key="7">
    <source>
        <dbReference type="ARBA" id="ARBA00023242"/>
    </source>
</evidence>
<dbReference type="EMBL" id="DS268437">
    <property type="protein sequence ID" value="EFO99139.1"/>
    <property type="molecule type" value="Genomic_DNA"/>
</dbReference>
<accession>E3MDI8</accession>
<evidence type="ECO:0000256" key="8">
    <source>
        <dbReference type="ARBA" id="ARBA00048017"/>
    </source>
</evidence>
<keyword evidence="4" id="KW-0156">Chromatin regulator</keyword>
<evidence type="ECO:0000259" key="12">
    <source>
        <dbReference type="PROSITE" id="PS51727"/>
    </source>
</evidence>
<evidence type="ECO:0000256" key="6">
    <source>
        <dbReference type="ARBA" id="ARBA00023163"/>
    </source>
</evidence>
<dbReference type="PANTHER" id="PTHR13808:SF1">
    <property type="entry name" value="HISTONE ACETYLTRANSFERASE"/>
    <property type="match status" value="1"/>
</dbReference>
<feature type="domain" description="CBP/p300-type HAT" evidence="12">
    <location>
        <begin position="263"/>
        <end position="581"/>
    </location>
</feature>
<comment type="subcellular location">
    <subcellularLocation>
        <location evidence="1">Nucleus</location>
    </subcellularLocation>
</comment>
<dbReference type="GO" id="GO:0000123">
    <property type="term" value="C:histone acetyltransferase complex"/>
    <property type="evidence" value="ECO:0007669"/>
    <property type="project" value="TreeGrafter"/>
</dbReference>
<keyword evidence="14" id="KW-1185">Reference proteome</keyword>
<dbReference type="OrthoDB" id="899at2759"/>
<dbReference type="GO" id="GO:0005667">
    <property type="term" value="C:transcription regulator complex"/>
    <property type="evidence" value="ECO:0007669"/>
    <property type="project" value="TreeGrafter"/>
</dbReference>
<dbReference type="GO" id="GO:0031490">
    <property type="term" value="F:chromatin DNA binding"/>
    <property type="evidence" value="ECO:0007669"/>
    <property type="project" value="TreeGrafter"/>
</dbReference>
<dbReference type="PROSITE" id="PS51727">
    <property type="entry name" value="CBP_P300_HAT"/>
    <property type="match status" value="1"/>
</dbReference>
<protein>
    <recommendedName>
        <fullName evidence="2">histone acetyltransferase</fullName>
        <ecNumber evidence="2">2.3.1.48</ecNumber>
    </recommendedName>
</protein>
<evidence type="ECO:0000256" key="10">
    <source>
        <dbReference type="SAM" id="MobiDB-lite"/>
    </source>
</evidence>
<evidence type="ECO:0000259" key="11">
    <source>
        <dbReference type="PROSITE" id="PS50157"/>
    </source>
</evidence>
<dbReference type="GeneID" id="9807082"/>
<dbReference type="CTD" id="9807082"/>
<dbReference type="InParanoid" id="E3MDI8"/>
<evidence type="ECO:0000256" key="9">
    <source>
        <dbReference type="PROSITE-ProRule" id="PRU00042"/>
    </source>
</evidence>
<dbReference type="AlphaFoldDB" id="E3MDI8"/>
<dbReference type="OMA" id="EDECAKF"/>
<keyword evidence="7" id="KW-0539">Nucleus</keyword>
<keyword evidence="5" id="KW-0805">Transcription regulation</keyword>
<dbReference type="eggNOG" id="KOG1778">
    <property type="taxonomic scope" value="Eukaryota"/>
</dbReference>
<dbReference type="PANTHER" id="PTHR13808">
    <property type="entry name" value="CBP/P300-RELATED"/>
    <property type="match status" value="1"/>
</dbReference>
<dbReference type="InterPro" id="IPR031162">
    <property type="entry name" value="CBP_P300_HAT"/>
</dbReference>
<evidence type="ECO:0000256" key="3">
    <source>
        <dbReference type="ARBA" id="ARBA00022679"/>
    </source>
</evidence>
<feature type="region of interest" description="Disordered" evidence="10">
    <location>
        <begin position="96"/>
        <end position="115"/>
    </location>
</feature>
<dbReference type="EC" id="2.3.1.48" evidence="2"/>
<evidence type="ECO:0000313" key="13">
    <source>
        <dbReference type="EMBL" id="EFO99139.1"/>
    </source>
</evidence>
<keyword evidence="6" id="KW-0804">Transcription</keyword>